<feature type="compositionally biased region" description="Basic residues" evidence="10">
    <location>
        <begin position="750"/>
        <end position="767"/>
    </location>
</feature>
<dbReference type="SMART" id="SM00357">
    <property type="entry name" value="CSP"/>
    <property type="match status" value="1"/>
</dbReference>
<dbReference type="Pfam" id="PF17876">
    <property type="entry name" value="CSD2"/>
    <property type="match status" value="1"/>
</dbReference>
<evidence type="ECO:0000256" key="6">
    <source>
        <dbReference type="ARBA" id="ARBA00022839"/>
    </source>
</evidence>
<dbReference type="HAMAP" id="MF_01895">
    <property type="entry name" value="RNase_R"/>
    <property type="match status" value="1"/>
</dbReference>
<evidence type="ECO:0000256" key="4">
    <source>
        <dbReference type="ARBA" id="ARBA00022722"/>
    </source>
</evidence>
<evidence type="ECO:0000256" key="1">
    <source>
        <dbReference type="ARBA" id="ARBA00001849"/>
    </source>
</evidence>
<dbReference type="InterPro" id="IPR001900">
    <property type="entry name" value="RNase_II/R"/>
</dbReference>
<dbReference type="InterPro" id="IPR050180">
    <property type="entry name" value="RNR_Ribonuclease"/>
</dbReference>
<dbReference type="GO" id="GO:0006402">
    <property type="term" value="P:mRNA catabolic process"/>
    <property type="evidence" value="ECO:0007669"/>
    <property type="project" value="TreeGrafter"/>
</dbReference>
<protein>
    <recommendedName>
        <fullName evidence="8">Ribonuclease R</fullName>
        <shortName evidence="8">RNase R</shortName>
        <ecNumber evidence="8">3.1.13.1</ecNumber>
    </recommendedName>
</protein>
<evidence type="ECO:0000313" key="13">
    <source>
        <dbReference type="Proteomes" id="UP000321662"/>
    </source>
</evidence>
<proteinExistence type="inferred from homology"/>
<dbReference type="PROSITE" id="PS50126">
    <property type="entry name" value="S1"/>
    <property type="match status" value="1"/>
</dbReference>
<comment type="catalytic activity">
    <reaction evidence="1 8">
        <text>Exonucleolytic cleavage in the 3'- to 5'-direction to yield nucleoside 5'-phosphates.</text>
        <dbReference type="EC" id="3.1.13.1"/>
    </reaction>
</comment>
<dbReference type="CDD" id="cd04471">
    <property type="entry name" value="S1_RNase_R"/>
    <property type="match status" value="1"/>
</dbReference>
<name>A0A511AUB6_9LACT</name>
<comment type="similarity">
    <text evidence="8">Belongs to the RNR ribonuclease family. RNase R subfamily.</text>
</comment>
<evidence type="ECO:0000313" key="12">
    <source>
        <dbReference type="EMBL" id="GEK91795.1"/>
    </source>
</evidence>
<dbReference type="GO" id="GO:0003723">
    <property type="term" value="F:RNA binding"/>
    <property type="evidence" value="ECO:0007669"/>
    <property type="project" value="UniProtKB-UniRule"/>
</dbReference>
<dbReference type="SMART" id="SM00955">
    <property type="entry name" value="RNB"/>
    <property type="match status" value="1"/>
</dbReference>
<feature type="domain" description="S1 motif" evidence="11">
    <location>
        <begin position="651"/>
        <end position="731"/>
    </location>
</feature>
<dbReference type="PROSITE" id="PS01175">
    <property type="entry name" value="RIBONUCLEASE_II"/>
    <property type="match status" value="1"/>
</dbReference>
<dbReference type="AlphaFoldDB" id="A0A511AUB6"/>
<dbReference type="InterPro" id="IPR011805">
    <property type="entry name" value="RNase_R"/>
</dbReference>
<dbReference type="SMART" id="SM00316">
    <property type="entry name" value="S1"/>
    <property type="match status" value="1"/>
</dbReference>
<reference evidence="12 13" key="1">
    <citation type="submission" date="2019-07" db="EMBL/GenBank/DDBJ databases">
        <title>Whole genome shotgun sequence of Alkalibacterium kapii NBRC 103247.</title>
        <authorList>
            <person name="Hosoyama A."/>
            <person name="Uohara A."/>
            <person name="Ohji S."/>
            <person name="Ichikawa N."/>
        </authorList>
    </citation>
    <scope>NUCLEOTIDE SEQUENCE [LARGE SCALE GENOMIC DNA]</scope>
    <source>
        <strain evidence="12 13">NBRC 103247</strain>
    </source>
</reference>
<dbReference type="SUPFAM" id="SSF50249">
    <property type="entry name" value="Nucleic acid-binding proteins"/>
    <property type="match status" value="4"/>
</dbReference>
<dbReference type="InterPro" id="IPR022966">
    <property type="entry name" value="RNase_II/R_CS"/>
</dbReference>
<dbReference type="InterPro" id="IPR004476">
    <property type="entry name" value="RNase_II/RNase_R"/>
</dbReference>
<dbReference type="Pfam" id="PF08206">
    <property type="entry name" value="OB_RNB"/>
    <property type="match status" value="1"/>
</dbReference>
<comment type="caution">
    <text evidence="12">The sequence shown here is derived from an EMBL/GenBank/DDBJ whole genome shotgun (WGS) entry which is preliminary data.</text>
</comment>
<dbReference type="EC" id="3.1.13.1" evidence="8"/>
<evidence type="ECO:0000256" key="2">
    <source>
        <dbReference type="ARBA" id="ARBA00004496"/>
    </source>
</evidence>
<dbReference type="InterPro" id="IPR040476">
    <property type="entry name" value="CSD2"/>
</dbReference>
<dbReference type="InterPro" id="IPR003029">
    <property type="entry name" value="S1_domain"/>
</dbReference>
<dbReference type="Pfam" id="PF00773">
    <property type="entry name" value="RNB"/>
    <property type="match status" value="1"/>
</dbReference>
<feature type="coiled-coil region" evidence="9">
    <location>
        <begin position="392"/>
        <end position="426"/>
    </location>
</feature>
<dbReference type="InterPro" id="IPR013223">
    <property type="entry name" value="RNase_B_OB_dom"/>
</dbReference>
<evidence type="ECO:0000259" key="11">
    <source>
        <dbReference type="PROSITE" id="PS50126"/>
    </source>
</evidence>
<gene>
    <name evidence="12" type="primary">vacB</name>
    <name evidence="8" type="synonym">rnr</name>
    <name evidence="12" type="ORF">AKA01nite_14170</name>
</gene>
<dbReference type="GO" id="GO:0005829">
    <property type="term" value="C:cytosol"/>
    <property type="evidence" value="ECO:0007669"/>
    <property type="project" value="TreeGrafter"/>
</dbReference>
<accession>A0A511AUB6</accession>
<keyword evidence="9" id="KW-0175">Coiled coil</keyword>
<dbReference type="InterPro" id="IPR012340">
    <property type="entry name" value="NA-bd_OB-fold"/>
</dbReference>
<organism evidence="12 13">
    <name type="scientific">Alkalibacterium kapii</name>
    <dbReference type="NCBI Taxonomy" id="426704"/>
    <lineage>
        <taxon>Bacteria</taxon>
        <taxon>Bacillati</taxon>
        <taxon>Bacillota</taxon>
        <taxon>Bacilli</taxon>
        <taxon>Lactobacillales</taxon>
        <taxon>Carnobacteriaceae</taxon>
        <taxon>Alkalibacterium</taxon>
    </lineage>
</organism>
<dbReference type="GO" id="GO:0008859">
    <property type="term" value="F:exoribonuclease II activity"/>
    <property type="evidence" value="ECO:0007669"/>
    <property type="project" value="UniProtKB-UniRule"/>
</dbReference>
<feature type="compositionally biased region" description="Basic residues" evidence="10">
    <location>
        <begin position="775"/>
        <end position="789"/>
    </location>
</feature>
<evidence type="ECO:0000256" key="7">
    <source>
        <dbReference type="ARBA" id="ARBA00022884"/>
    </source>
</evidence>
<dbReference type="Proteomes" id="UP000321662">
    <property type="component" value="Unassembled WGS sequence"/>
</dbReference>
<dbReference type="NCBIfam" id="TIGR02063">
    <property type="entry name" value="RNase_R"/>
    <property type="match status" value="1"/>
</dbReference>
<dbReference type="EMBL" id="BJUY01000019">
    <property type="protein sequence ID" value="GEK91795.1"/>
    <property type="molecule type" value="Genomic_DNA"/>
</dbReference>
<keyword evidence="5 8" id="KW-0378">Hydrolase</keyword>
<feature type="region of interest" description="Disordered" evidence="10">
    <location>
        <begin position="734"/>
        <end position="789"/>
    </location>
</feature>
<dbReference type="RefSeq" id="WP_371860868.1">
    <property type="nucleotide sequence ID" value="NZ_BJUY01000019.1"/>
</dbReference>
<dbReference type="InterPro" id="IPR011129">
    <property type="entry name" value="CSD"/>
</dbReference>
<dbReference type="PANTHER" id="PTHR23355:SF9">
    <property type="entry name" value="DIS3-LIKE EXONUCLEASE 2"/>
    <property type="match status" value="1"/>
</dbReference>
<keyword evidence="7 8" id="KW-0694">RNA-binding</keyword>
<keyword evidence="3 8" id="KW-0963">Cytoplasm</keyword>
<dbReference type="Pfam" id="PF00575">
    <property type="entry name" value="S1"/>
    <property type="match status" value="1"/>
</dbReference>
<evidence type="ECO:0000256" key="8">
    <source>
        <dbReference type="HAMAP-Rule" id="MF_01895"/>
    </source>
</evidence>
<dbReference type="Gene3D" id="2.40.50.140">
    <property type="entry name" value="Nucleic acid-binding proteins"/>
    <property type="match status" value="2"/>
</dbReference>
<evidence type="ECO:0000256" key="5">
    <source>
        <dbReference type="ARBA" id="ARBA00022801"/>
    </source>
</evidence>
<keyword evidence="6 8" id="KW-0269">Exonuclease</keyword>
<keyword evidence="13" id="KW-1185">Reference proteome</keyword>
<keyword evidence="4 8" id="KW-0540">Nuclease</keyword>
<evidence type="ECO:0000256" key="9">
    <source>
        <dbReference type="SAM" id="Coils"/>
    </source>
</evidence>
<comment type="subcellular location">
    <subcellularLocation>
        <location evidence="2 8">Cytoplasm</location>
    </subcellularLocation>
</comment>
<dbReference type="PANTHER" id="PTHR23355">
    <property type="entry name" value="RIBONUCLEASE"/>
    <property type="match status" value="1"/>
</dbReference>
<comment type="function">
    <text evidence="8">3'-5' exoribonuclease that releases 5'-nucleoside monophosphates and is involved in maturation of structured RNAs.</text>
</comment>
<dbReference type="NCBIfam" id="TIGR00358">
    <property type="entry name" value="3_prime_RNase"/>
    <property type="match status" value="1"/>
</dbReference>
<evidence type="ECO:0000256" key="3">
    <source>
        <dbReference type="ARBA" id="ARBA00022490"/>
    </source>
</evidence>
<evidence type="ECO:0000256" key="10">
    <source>
        <dbReference type="SAM" id="MobiDB-lite"/>
    </source>
</evidence>
<sequence length="789" mass="89838">MSKKQSGNLSEEKERKALKKSILSYMEEENKEAMEVNKISEGLNRSGAKDFKKLVKAIVELEREDKIVLLQNGKFKLKNGSEGMTGRFSGNDRGFGFVTIEEYDQDIFIPPTETKSALNGDLVKVKVTQDALPQKDKGPAGEIVEIIERGIENVFGEFTPYPENEVKASGLYGYVKPKNQKMPELIVEVETKGIRPVDGSIVQVEVTDFAFKGEVNHLAGIVTKTLGHKDEPGIEILTIVHKHGIPSEFPEEVIEEAKNVPDSISEKDLEGRKDLRDEVIITIDGADAKDLDDAIQVKRLENGNYYLGVHIADVSHYVTENSAMDTEAYERGTSVYLTDRVIPMLPQRLSNGICSLHPDVDRLTLSCEMEINKSGKVVDYDITKSVINNHYRMTYEAVNDILENDNAELKKEYSEIVDMLKDMEALHHILEKKRVNRGSIDFDTHEAKIKVDETGFPVDIILRERGVGERLIESFMLSANETVSEHYAKQDLPILYRIHDKPDEGKMQRFIEFVSGFGINVKGLKDSISPKKLQNILDKVAGTPEEGVIKMLLLRSMQQAKYDVVPIGHYGLAAEYYSHFTSPIRRYPDLILHRLIHYYDEVGKGQKAKNHWNAKLPEIAERSSMTERRAVDAERETDEMKKAEYMSTKIGEKFQGVITSVTNFGLFVQLPNSVEGLVHISNMNDDYYEFNERELLLIGQQTGNVYRIGQSVEVVVTNADKETYEIDFQLVEDEETKAKREKSKKEKQDKKRKKSNKPKDHRKKSSRKKDDKKGSSKRRKRRKSKKPKK</sequence>